<dbReference type="RefSeq" id="WP_311700056.1">
    <property type="nucleotide sequence ID" value="NZ_JAVREY010000079.1"/>
</dbReference>
<evidence type="ECO:0000313" key="3">
    <source>
        <dbReference type="Proteomes" id="UP001183809"/>
    </source>
</evidence>
<accession>A0ABU2U600</accession>
<keyword evidence="3" id="KW-1185">Reference proteome</keyword>
<dbReference type="EMBL" id="JAVREY010000079">
    <property type="protein sequence ID" value="MDT0468613.1"/>
    <property type="molecule type" value="Genomic_DNA"/>
</dbReference>
<evidence type="ECO:0000313" key="2">
    <source>
        <dbReference type="EMBL" id="MDT0468613.1"/>
    </source>
</evidence>
<evidence type="ECO:0000256" key="1">
    <source>
        <dbReference type="SAM" id="MobiDB-lite"/>
    </source>
</evidence>
<protein>
    <submittedName>
        <fullName evidence="2">Uncharacterized protein</fullName>
    </submittedName>
</protein>
<feature type="compositionally biased region" description="Gly residues" evidence="1">
    <location>
        <begin position="63"/>
        <end position="75"/>
    </location>
</feature>
<comment type="caution">
    <text evidence="2">The sequence shown here is derived from an EMBL/GenBank/DDBJ whole genome shotgun (WGS) entry which is preliminary data.</text>
</comment>
<organism evidence="2 3">
    <name type="scientific">Streptomyces gibsoniae</name>
    <dbReference type="NCBI Taxonomy" id="3075529"/>
    <lineage>
        <taxon>Bacteria</taxon>
        <taxon>Bacillati</taxon>
        <taxon>Actinomycetota</taxon>
        <taxon>Actinomycetes</taxon>
        <taxon>Kitasatosporales</taxon>
        <taxon>Streptomycetaceae</taxon>
        <taxon>Streptomyces</taxon>
    </lineage>
</organism>
<reference evidence="3" key="1">
    <citation type="submission" date="2023-07" db="EMBL/GenBank/DDBJ databases">
        <title>30 novel species of actinomycetes from the DSMZ collection.</title>
        <authorList>
            <person name="Nouioui I."/>
        </authorList>
    </citation>
    <scope>NUCLEOTIDE SEQUENCE [LARGE SCALE GENOMIC DNA]</scope>
    <source>
        <strain evidence="3">DSM 41699</strain>
    </source>
</reference>
<feature type="region of interest" description="Disordered" evidence="1">
    <location>
        <begin position="63"/>
        <end position="94"/>
    </location>
</feature>
<sequence length="94" mass="9972">MVEHSVIVEAPYGSGGRHVTVDKEILSTAYSLHDLTVLVQYAGLLDGDELDVAESELIEWHGGGPEVWPRQGGGPNCWAGPGLPSPLVRGTRPA</sequence>
<proteinExistence type="predicted"/>
<gene>
    <name evidence="2" type="ORF">RM764_37470</name>
</gene>
<name>A0ABU2U600_9ACTN</name>
<dbReference type="Proteomes" id="UP001183809">
    <property type="component" value="Unassembled WGS sequence"/>
</dbReference>